<dbReference type="RefSeq" id="WP_380930080.1">
    <property type="nucleotide sequence ID" value="NZ_JBHUGS010000003.1"/>
</dbReference>
<name>A0ABW4U0R0_9SPHN</name>
<evidence type="ECO:0000313" key="2">
    <source>
        <dbReference type="EMBL" id="MFD1951397.1"/>
    </source>
</evidence>
<feature type="transmembrane region" description="Helical" evidence="1">
    <location>
        <begin position="361"/>
        <end position="387"/>
    </location>
</feature>
<feature type="transmembrane region" description="Helical" evidence="1">
    <location>
        <begin position="267"/>
        <end position="285"/>
    </location>
</feature>
<accession>A0ABW4U0R0</accession>
<proteinExistence type="predicted"/>
<keyword evidence="1" id="KW-0812">Transmembrane</keyword>
<organism evidence="2 3">
    <name type="scientific">Sphingomonas arantia</name>
    <dbReference type="NCBI Taxonomy" id="1460676"/>
    <lineage>
        <taxon>Bacteria</taxon>
        <taxon>Pseudomonadati</taxon>
        <taxon>Pseudomonadota</taxon>
        <taxon>Alphaproteobacteria</taxon>
        <taxon>Sphingomonadales</taxon>
        <taxon>Sphingomonadaceae</taxon>
        <taxon>Sphingomonas</taxon>
    </lineage>
</organism>
<protein>
    <submittedName>
        <fullName evidence="2">Uncharacterized protein</fullName>
    </submittedName>
</protein>
<reference evidence="3" key="1">
    <citation type="journal article" date="2019" name="Int. J. Syst. Evol. Microbiol.">
        <title>The Global Catalogue of Microorganisms (GCM) 10K type strain sequencing project: providing services to taxonomists for standard genome sequencing and annotation.</title>
        <authorList>
            <consortium name="The Broad Institute Genomics Platform"/>
            <consortium name="The Broad Institute Genome Sequencing Center for Infectious Disease"/>
            <person name="Wu L."/>
            <person name="Ma J."/>
        </authorList>
    </citation>
    <scope>NUCLEOTIDE SEQUENCE [LARGE SCALE GENOMIC DNA]</scope>
    <source>
        <strain evidence="3">CGMCC 1.12702</strain>
    </source>
</reference>
<keyword evidence="1" id="KW-0472">Membrane</keyword>
<gene>
    <name evidence="2" type="ORF">ACFSGX_11540</name>
</gene>
<evidence type="ECO:0000256" key="1">
    <source>
        <dbReference type="SAM" id="Phobius"/>
    </source>
</evidence>
<dbReference type="Proteomes" id="UP001597400">
    <property type="component" value="Unassembled WGS sequence"/>
</dbReference>
<comment type="caution">
    <text evidence="2">The sequence shown here is derived from an EMBL/GenBank/DDBJ whole genome shotgun (WGS) entry which is preliminary data.</text>
</comment>
<sequence length="411" mass="42411">MALAALIIAIETTTGDAGTGGDGLRATLPLLGRTVVEHQARQAVGAGATHLVLLVERMPAALTAALDRLRRDGVSIEVARTIGDAADRFHPDERLLLIADGCVADPAMFGALTRLPPPVLMTVPDQADTAEYERIDGQSRWAGLGLLDGAAVRSTAAMLGDWDAQSTLLRRAVQAGASRVECAPAADGRPRIAIRPQALDGLDRHLLRGSRVPSDRWPRRWVFSVVDGPVAGWLARQAIDPLPVAAAGAGLAGLGVVAALAGWVATGFGLALLSGPVAAVAARLARLRLATIRHGDRIERARTVMLAAGLGALGWSLSADLWLLTAVMAVAVMVAGASARQGLAALSSESGPTWVADPDGLAWGMLPVALAGGWKAAVAAALVYALLSFARMQTQFVAAAQDSTPDANAPI</sequence>
<dbReference type="EMBL" id="JBHUGS010000003">
    <property type="protein sequence ID" value="MFD1951397.1"/>
    <property type="molecule type" value="Genomic_DNA"/>
</dbReference>
<feature type="transmembrane region" description="Helical" evidence="1">
    <location>
        <begin position="306"/>
        <end position="339"/>
    </location>
</feature>
<evidence type="ECO:0000313" key="3">
    <source>
        <dbReference type="Proteomes" id="UP001597400"/>
    </source>
</evidence>
<keyword evidence="3" id="KW-1185">Reference proteome</keyword>
<keyword evidence="1" id="KW-1133">Transmembrane helix</keyword>